<dbReference type="EMBL" id="JH651384">
    <property type="protein sequence ID" value="EIJ35571.1"/>
    <property type="molecule type" value="Genomic_DNA"/>
</dbReference>
<gene>
    <name evidence="2" type="ORF">Thini_3045</name>
</gene>
<dbReference type="PROSITE" id="PS51318">
    <property type="entry name" value="TAT"/>
    <property type="match status" value="1"/>
</dbReference>
<dbReference type="OrthoDB" id="9146593at2"/>
<dbReference type="InterPro" id="IPR006311">
    <property type="entry name" value="TAT_signal"/>
</dbReference>
<keyword evidence="1" id="KW-0732">Signal</keyword>
<dbReference type="InterPro" id="IPR011447">
    <property type="entry name" value="DUF1552"/>
</dbReference>
<proteinExistence type="predicted"/>
<protein>
    <recommendedName>
        <fullName evidence="4">Tat (Twin-arginine translocation) pathway signal sequence domain protein</fullName>
    </recommendedName>
</protein>
<sequence length="423" mass="45487" precursor="true">MNINQDRRNFMKWVAAAGLGAAALPFASMAYAGDVPRRAIFVFFPDGMRPEHWHAVGTGNSFTLPAMTAPLERVRQHCVFLSGMDMKGAGSTHEGGTLKLLTGADGMSSDKAVSLDYHLAQAFKTQTVRPHLNLTIVPTWGVTAITYDYSGVQVLPEPNPLAAFESLFGTNAQSNFIAQRRVSVLDTSLAELNALRNKLGAIEKAKLDTHTESIHELEQRLNANAGACAAWNFNPTGFTVDPNKGYWQGAEYRDPYKMGVISDLQRDIAVHALACDLTRVVTLKWSQGVNENLIPESGSSMTCHGASHSGGEDFIKIKAWYTEHLARLIAQLASVPEGNGTLLDNTVIFVGSDLAHGGWHNHGDMPFILAGGHAAGISGGRSLKFNGTPHNKILVSIAQFMGLNINSFGNQDSNPGPLPGLVG</sequence>
<evidence type="ECO:0008006" key="4">
    <source>
        <dbReference type="Google" id="ProtNLM"/>
    </source>
</evidence>
<dbReference type="RefSeq" id="WP_002709471.1">
    <property type="nucleotide sequence ID" value="NZ_JH651384.1"/>
</dbReference>
<dbReference type="Proteomes" id="UP000005317">
    <property type="component" value="Unassembled WGS sequence"/>
</dbReference>
<reference evidence="3" key="1">
    <citation type="journal article" date="2011" name="Stand. Genomic Sci.">
        <title>Genome sequence of the filamentous, gliding Thiothrix nivea neotype strain (JP2(T)).</title>
        <authorList>
            <person name="Lapidus A."/>
            <person name="Nolan M."/>
            <person name="Lucas S."/>
            <person name="Glavina Del Rio T."/>
            <person name="Tice H."/>
            <person name="Cheng J.F."/>
            <person name="Tapia R."/>
            <person name="Han C."/>
            <person name="Goodwin L."/>
            <person name="Pitluck S."/>
            <person name="Liolios K."/>
            <person name="Pagani I."/>
            <person name="Ivanova N."/>
            <person name="Huntemann M."/>
            <person name="Mavromatis K."/>
            <person name="Mikhailova N."/>
            <person name="Pati A."/>
            <person name="Chen A."/>
            <person name="Palaniappan K."/>
            <person name="Land M."/>
            <person name="Brambilla E.M."/>
            <person name="Rohde M."/>
            <person name="Abt B."/>
            <person name="Verbarg S."/>
            <person name="Goker M."/>
            <person name="Bristow J."/>
            <person name="Eisen J.A."/>
            <person name="Markowitz V."/>
            <person name="Hugenholtz P."/>
            <person name="Kyrpides N.C."/>
            <person name="Klenk H.P."/>
            <person name="Woyke T."/>
        </authorList>
    </citation>
    <scope>NUCLEOTIDE SEQUENCE [LARGE SCALE GENOMIC DNA]</scope>
    <source>
        <strain evidence="3">ATCC 35100 / DSM 5205 / JP2</strain>
    </source>
</reference>
<keyword evidence="3" id="KW-1185">Reference proteome</keyword>
<evidence type="ECO:0000256" key="1">
    <source>
        <dbReference type="SAM" id="SignalP"/>
    </source>
</evidence>
<evidence type="ECO:0000313" key="3">
    <source>
        <dbReference type="Proteomes" id="UP000005317"/>
    </source>
</evidence>
<dbReference type="AlphaFoldDB" id="A0A656HEQ7"/>
<evidence type="ECO:0000313" key="2">
    <source>
        <dbReference type="EMBL" id="EIJ35571.1"/>
    </source>
</evidence>
<dbReference type="Pfam" id="PF07586">
    <property type="entry name" value="HXXSHH"/>
    <property type="match status" value="1"/>
</dbReference>
<feature type="signal peptide" evidence="1">
    <location>
        <begin position="1"/>
        <end position="32"/>
    </location>
</feature>
<feature type="chain" id="PRO_5024850542" description="Tat (Twin-arginine translocation) pathway signal sequence domain protein" evidence="1">
    <location>
        <begin position="33"/>
        <end position="423"/>
    </location>
</feature>
<accession>A0A656HEQ7</accession>
<organism evidence="2 3">
    <name type="scientific">Thiothrix nivea (strain ATCC 35100 / DSM 5205 / JP2)</name>
    <dbReference type="NCBI Taxonomy" id="870187"/>
    <lineage>
        <taxon>Bacteria</taxon>
        <taxon>Pseudomonadati</taxon>
        <taxon>Pseudomonadota</taxon>
        <taxon>Gammaproteobacteria</taxon>
        <taxon>Thiotrichales</taxon>
        <taxon>Thiotrichaceae</taxon>
        <taxon>Thiothrix</taxon>
    </lineage>
</organism>
<name>A0A656HEQ7_THINJ</name>